<dbReference type="EMBL" id="BLRX01000675">
    <property type="protein sequence ID" value="GFP26530.1"/>
    <property type="molecule type" value="Genomic_DNA"/>
</dbReference>
<gene>
    <name evidence="1" type="ORF">HKBW3S25_02025</name>
</gene>
<sequence>DKDKQMLMNLSCLVRKDKSKELGEELEKINTMERFSVRIKGTWPPYSFTKTIFMQLKSVHREIDGTNSRYTRHPR</sequence>
<accession>A0A6V8P3Y3</accession>
<dbReference type="Pfam" id="PF06386">
    <property type="entry name" value="GvpL_GvpF"/>
    <property type="match status" value="1"/>
</dbReference>
<evidence type="ECO:0000313" key="2">
    <source>
        <dbReference type="Proteomes" id="UP000543224"/>
    </source>
</evidence>
<dbReference type="Proteomes" id="UP000543224">
    <property type="component" value="Unassembled WGS sequence"/>
</dbReference>
<name>A0A6V8P3Y3_9ACTN</name>
<dbReference type="InterPro" id="IPR009430">
    <property type="entry name" value="GvpL/GvpF"/>
</dbReference>
<protein>
    <submittedName>
        <fullName evidence="1">Uncharacterized protein</fullName>
    </submittedName>
</protein>
<dbReference type="AlphaFoldDB" id="A0A6V8P3Y3"/>
<dbReference type="GO" id="GO:0031412">
    <property type="term" value="P:gas vesicle organization"/>
    <property type="evidence" value="ECO:0007669"/>
    <property type="project" value="InterPro"/>
</dbReference>
<reference evidence="1 2" key="1">
    <citation type="journal article" date="2020" name="Front. Microbiol.">
        <title>Single-cell genomics of novel Actinobacteria with the Wood-Ljungdahl pathway discovered in a serpentinizing system.</title>
        <authorList>
            <person name="Merino N."/>
            <person name="Kawai M."/>
            <person name="Boyd E.S."/>
            <person name="Colman D.R."/>
            <person name="McGlynn S.E."/>
            <person name="Nealson K.H."/>
            <person name="Kurokawa K."/>
            <person name="Hongoh Y."/>
        </authorList>
    </citation>
    <scope>NUCLEOTIDE SEQUENCE [LARGE SCALE GENOMIC DNA]</scope>
    <source>
        <strain evidence="1 2">S25</strain>
    </source>
</reference>
<feature type="non-terminal residue" evidence="1">
    <location>
        <position position="1"/>
    </location>
</feature>
<comment type="caution">
    <text evidence="1">The sequence shown here is derived from an EMBL/GenBank/DDBJ whole genome shotgun (WGS) entry which is preliminary data.</text>
</comment>
<organism evidence="1 2">
    <name type="scientific">Candidatus Hakubella thermalkaliphila</name>
    <dbReference type="NCBI Taxonomy" id="2754717"/>
    <lineage>
        <taxon>Bacteria</taxon>
        <taxon>Bacillati</taxon>
        <taxon>Actinomycetota</taxon>
        <taxon>Actinomycetota incertae sedis</taxon>
        <taxon>Candidatus Hakubellales</taxon>
        <taxon>Candidatus Hakubellaceae</taxon>
        <taxon>Candidatus Hakubella</taxon>
    </lineage>
</organism>
<proteinExistence type="predicted"/>
<dbReference type="GO" id="GO:0031411">
    <property type="term" value="C:gas vesicle"/>
    <property type="evidence" value="ECO:0007669"/>
    <property type="project" value="InterPro"/>
</dbReference>
<evidence type="ECO:0000313" key="1">
    <source>
        <dbReference type="EMBL" id="GFP26530.1"/>
    </source>
</evidence>